<feature type="compositionally biased region" description="Basic residues" evidence="26">
    <location>
        <begin position="3942"/>
        <end position="3951"/>
    </location>
</feature>
<feature type="compositionally biased region" description="Basic and acidic residues" evidence="26">
    <location>
        <begin position="1925"/>
        <end position="1935"/>
    </location>
</feature>
<feature type="compositionally biased region" description="Polar residues" evidence="26">
    <location>
        <begin position="2484"/>
        <end position="2493"/>
    </location>
</feature>
<feature type="compositionally biased region" description="Pro residues" evidence="26">
    <location>
        <begin position="3340"/>
        <end position="3349"/>
    </location>
</feature>
<feature type="compositionally biased region" description="Polar residues" evidence="26">
    <location>
        <begin position="2858"/>
        <end position="2872"/>
    </location>
</feature>
<dbReference type="InterPro" id="IPR011011">
    <property type="entry name" value="Znf_FYVE_PHD"/>
</dbReference>
<dbReference type="FunFam" id="3.30.40.10:FF:000095">
    <property type="entry name" value="Histone-lysine N-methyltransferase 2C"/>
    <property type="match status" value="1"/>
</dbReference>
<dbReference type="FunFam" id="2.170.270.10:FF:000003">
    <property type="entry name" value="Histone-lysine N-methyltransferase"/>
    <property type="match status" value="1"/>
</dbReference>
<keyword evidence="7" id="KW-0479">Metal-binding</keyword>
<evidence type="ECO:0000313" key="31">
    <source>
        <dbReference type="EMBL" id="CAH1773143.1"/>
    </source>
</evidence>
<feature type="compositionally biased region" description="Basic and acidic residues" evidence="26">
    <location>
        <begin position="1614"/>
        <end position="1627"/>
    </location>
</feature>
<reference evidence="31" key="1">
    <citation type="submission" date="2022-03" db="EMBL/GenBank/DDBJ databases">
        <authorList>
            <person name="Martin C."/>
        </authorList>
    </citation>
    <scope>NUCLEOTIDE SEQUENCE</scope>
</reference>
<dbReference type="Pfam" id="PF13771">
    <property type="entry name" value="zf-HC5HC2H"/>
    <property type="match status" value="1"/>
</dbReference>
<feature type="compositionally biased region" description="Low complexity" evidence="26">
    <location>
        <begin position="3106"/>
        <end position="3116"/>
    </location>
</feature>
<evidence type="ECO:0000256" key="11">
    <source>
        <dbReference type="ARBA" id="ARBA00022853"/>
    </source>
</evidence>
<feature type="compositionally biased region" description="Pro residues" evidence="26">
    <location>
        <begin position="1965"/>
        <end position="1988"/>
    </location>
</feature>
<dbReference type="CDD" id="cd21997">
    <property type="entry name" value="HMG_KMT2C-like"/>
    <property type="match status" value="1"/>
</dbReference>
<dbReference type="CDD" id="cd15512">
    <property type="entry name" value="PHD4_KMT2C_like"/>
    <property type="match status" value="1"/>
</dbReference>
<keyword evidence="15" id="KW-0238">DNA-binding</keyword>
<dbReference type="CDD" id="cd15594">
    <property type="entry name" value="PHD2_KMT2C"/>
    <property type="match status" value="1"/>
</dbReference>
<feature type="compositionally biased region" description="Polar residues" evidence="26">
    <location>
        <begin position="4134"/>
        <end position="4144"/>
    </location>
</feature>
<dbReference type="GO" id="GO:0045944">
    <property type="term" value="P:positive regulation of transcription by RNA polymerase II"/>
    <property type="evidence" value="ECO:0007669"/>
    <property type="project" value="TreeGrafter"/>
</dbReference>
<dbReference type="GO" id="GO:0044666">
    <property type="term" value="C:MLL3/4 complex"/>
    <property type="evidence" value="ECO:0007669"/>
    <property type="project" value="TreeGrafter"/>
</dbReference>
<dbReference type="GO" id="GO:0003677">
    <property type="term" value="F:DNA binding"/>
    <property type="evidence" value="ECO:0007669"/>
    <property type="project" value="UniProtKB-KW"/>
</dbReference>
<dbReference type="PANTHER" id="PTHR45888">
    <property type="entry name" value="HL01030P-RELATED"/>
    <property type="match status" value="1"/>
</dbReference>
<dbReference type="Pfam" id="PF00856">
    <property type="entry name" value="SET"/>
    <property type="match status" value="1"/>
</dbReference>
<feature type="compositionally biased region" description="Basic residues" evidence="26">
    <location>
        <begin position="641"/>
        <end position="659"/>
    </location>
</feature>
<accession>A0A8S4MX38</accession>
<dbReference type="SUPFAM" id="SSF57903">
    <property type="entry name" value="FYVE/PHD zinc finger"/>
    <property type="match status" value="6"/>
</dbReference>
<feature type="compositionally biased region" description="Basic residues" evidence="26">
    <location>
        <begin position="3433"/>
        <end position="3449"/>
    </location>
</feature>
<dbReference type="PROSITE" id="PS50868">
    <property type="entry name" value="POST_SET"/>
    <property type="match status" value="1"/>
</dbReference>
<evidence type="ECO:0000256" key="22">
    <source>
        <dbReference type="ARBA" id="ARBA00058707"/>
    </source>
</evidence>
<comment type="caution">
    <text evidence="31">The sequence shown here is derived from an EMBL/GenBank/DDBJ whole genome shotgun (WGS) entry which is preliminary data.</text>
</comment>
<keyword evidence="11" id="KW-0156">Chromatin regulator</keyword>
<feature type="compositionally biased region" description="Polar residues" evidence="26">
    <location>
        <begin position="3658"/>
        <end position="3673"/>
    </location>
</feature>
<feature type="compositionally biased region" description="Polar residues" evidence="26">
    <location>
        <begin position="2824"/>
        <end position="2850"/>
    </location>
</feature>
<feature type="region of interest" description="Disordered" evidence="26">
    <location>
        <begin position="4722"/>
        <end position="4770"/>
    </location>
</feature>
<feature type="region of interest" description="Disordered" evidence="26">
    <location>
        <begin position="2276"/>
        <end position="2652"/>
    </location>
</feature>
<feature type="compositionally biased region" description="Basic and acidic residues" evidence="26">
    <location>
        <begin position="3399"/>
        <end position="3408"/>
    </location>
</feature>
<dbReference type="InterPro" id="IPR046341">
    <property type="entry name" value="SET_dom_sf"/>
</dbReference>
<feature type="region of interest" description="Disordered" evidence="26">
    <location>
        <begin position="3431"/>
        <end position="3460"/>
    </location>
</feature>
<keyword evidence="4" id="KW-0489">Methyltransferase</keyword>
<feature type="domain" description="PHD-type" evidence="27">
    <location>
        <begin position="384"/>
        <end position="434"/>
    </location>
</feature>
<dbReference type="InterPro" id="IPR034732">
    <property type="entry name" value="EPHD"/>
</dbReference>
<keyword evidence="6" id="KW-0949">S-adenosyl-L-methionine</keyword>
<dbReference type="PROSITE" id="PS50016">
    <property type="entry name" value="ZF_PHD_2"/>
    <property type="match status" value="6"/>
</dbReference>
<evidence type="ECO:0000256" key="1">
    <source>
        <dbReference type="ARBA" id="ARBA00004123"/>
    </source>
</evidence>
<evidence type="ECO:0000256" key="3">
    <source>
        <dbReference type="ARBA" id="ARBA00022553"/>
    </source>
</evidence>
<feature type="region of interest" description="Disordered" evidence="26">
    <location>
        <begin position="4290"/>
        <end position="4326"/>
    </location>
</feature>
<feature type="region of interest" description="Disordered" evidence="26">
    <location>
        <begin position="4219"/>
        <end position="4276"/>
    </location>
</feature>
<feature type="compositionally biased region" description="Basic and acidic residues" evidence="26">
    <location>
        <begin position="4095"/>
        <end position="4109"/>
    </location>
</feature>
<dbReference type="SMART" id="SM00508">
    <property type="entry name" value="PostSET"/>
    <property type="match status" value="1"/>
</dbReference>
<dbReference type="Proteomes" id="UP000749559">
    <property type="component" value="Unassembled WGS sequence"/>
</dbReference>
<dbReference type="Gene3D" id="2.170.270.10">
    <property type="entry name" value="SET domain"/>
    <property type="match status" value="1"/>
</dbReference>
<organism evidence="31 32">
    <name type="scientific">Owenia fusiformis</name>
    <name type="common">Polychaete worm</name>
    <dbReference type="NCBI Taxonomy" id="6347"/>
    <lineage>
        <taxon>Eukaryota</taxon>
        <taxon>Metazoa</taxon>
        <taxon>Spiralia</taxon>
        <taxon>Lophotrochozoa</taxon>
        <taxon>Annelida</taxon>
        <taxon>Polychaeta</taxon>
        <taxon>Sedentaria</taxon>
        <taxon>Canalipalpata</taxon>
        <taxon>Sabellida</taxon>
        <taxon>Oweniida</taxon>
        <taxon>Oweniidae</taxon>
        <taxon>Owenia</taxon>
    </lineage>
</organism>
<evidence type="ECO:0000259" key="27">
    <source>
        <dbReference type="PROSITE" id="PS50016"/>
    </source>
</evidence>
<evidence type="ECO:0000256" key="2">
    <source>
        <dbReference type="ARBA" id="ARBA00022481"/>
    </source>
</evidence>
<feature type="compositionally biased region" description="Low complexity" evidence="26">
    <location>
        <begin position="4295"/>
        <end position="4307"/>
    </location>
</feature>
<feature type="compositionally biased region" description="Polar residues" evidence="26">
    <location>
        <begin position="1628"/>
        <end position="1646"/>
    </location>
</feature>
<dbReference type="InterPro" id="IPR003888">
    <property type="entry name" value="FYrich_N"/>
</dbReference>
<dbReference type="GO" id="GO:0042800">
    <property type="term" value="F:histone H3K4 methyltransferase activity"/>
    <property type="evidence" value="ECO:0007669"/>
    <property type="project" value="TreeGrafter"/>
</dbReference>
<feature type="domain" description="PHD-type" evidence="27">
    <location>
        <begin position="335"/>
        <end position="387"/>
    </location>
</feature>
<feature type="compositionally biased region" description="Polar residues" evidence="26">
    <location>
        <begin position="4480"/>
        <end position="4494"/>
    </location>
</feature>
<feature type="compositionally biased region" description="Polar residues" evidence="26">
    <location>
        <begin position="2776"/>
        <end position="2791"/>
    </location>
</feature>
<evidence type="ECO:0000256" key="10">
    <source>
        <dbReference type="ARBA" id="ARBA00022833"/>
    </source>
</evidence>
<evidence type="ECO:0000256" key="21">
    <source>
        <dbReference type="ARBA" id="ARBA00023315"/>
    </source>
</evidence>
<feature type="compositionally biased region" description="Polar residues" evidence="26">
    <location>
        <begin position="3030"/>
        <end position="3046"/>
    </location>
</feature>
<dbReference type="OrthoDB" id="308383at2759"/>
<dbReference type="InterPro" id="IPR001214">
    <property type="entry name" value="SET_dom"/>
</dbReference>
<dbReference type="FunFam" id="3.30.160.360:FF:000001">
    <property type="entry name" value="Histone-lysine N-methyltransferase"/>
    <property type="match status" value="1"/>
</dbReference>
<dbReference type="Gene3D" id="3.30.160.360">
    <property type="match status" value="1"/>
</dbReference>
<dbReference type="PROSITE" id="PS51805">
    <property type="entry name" value="EPHD"/>
    <property type="match status" value="2"/>
</dbReference>
<evidence type="ECO:0000259" key="29">
    <source>
        <dbReference type="PROSITE" id="PS50868"/>
    </source>
</evidence>
<dbReference type="FunFam" id="3.30.40.10:FF:000002">
    <property type="entry name" value="Histone-lysine N-methyltransferase"/>
    <property type="match status" value="1"/>
</dbReference>
<dbReference type="SUPFAM" id="SSF82199">
    <property type="entry name" value="SET domain"/>
    <property type="match status" value="1"/>
</dbReference>
<feature type="compositionally biased region" description="Low complexity" evidence="26">
    <location>
        <begin position="2421"/>
        <end position="2445"/>
    </location>
</feature>
<feature type="compositionally biased region" description="Basic and acidic residues" evidence="26">
    <location>
        <begin position="1190"/>
        <end position="1214"/>
    </location>
</feature>
<feature type="region of interest" description="Disordered" evidence="26">
    <location>
        <begin position="2980"/>
        <end position="3053"/>
    </location>
</feature>
<feature type="region of interest" description="Disordered" evidence="26">
    <location>
        <begin position="3097"/>
        <end position="3226"/>
    </location>
</feature>
<keyword evidence="32" id="KW-1185">Reference proteome</keyword>
<feature type="compositionally biased region" description="Basic and acidic residues" evidence="26">
    <location>
        <begin position="3674"/>
        <end position="3708"/>
    </location>
</feature>
<feature type="domain" description="PHD-type" evidence="27">
    <location>
        <begin position="856"/>
        <end position="911"/>
    </location>
</feature>
<keyword evidence="9 25" id="KW-0863">Zinc-finger</keyword>
<dbReference type="SMART" id="SM00398">
    <property type="entry name" value="HMG"/>
    <property type="match status" value="1"/>
</dbReference>
<dbReference type="CDD" id="cd19171">
    <property type="entry name" value="SET_KMT2C_2D"/>
    <property type="match status" value="1"/>
</dbReference>
<feature type="compositionally biased region" description="Basic and acidic residues" evidence="26">
    <location>
        <begin position="2531"/>
        <end position="2558"/>
    </location>
</feature>
<feature type="compositionally biased region" description="Pro residues" evidence="26">
    <location>
        <begin position="3797"/>
        <end position="3830"/>
    </location>
</feature>
<name>A0A8S4MX38_OWEFU</name>
<feature type="domain" description="SET" evidence="28">
    <location>
        <begin position="5258"/>
        <end position="5374"/>
    </location>
</feature>
<dbReference type="CDD" id="cd15509">
    <property type="entry name" value="PHD1_KMT2C_like"/>
    <property type="match status" value="1"/>
</dbReference>
<evidence type="ECO:0000256" key="25">
    <source>
        <dbReference type="PROSITE-ProRule" id="PRU00146"/>
    </source>
</evidence>
<dbReference type="InterPro" id="IPR001965">
    <property type="entry name" value="Znf_PHD"/>
</dbReference>
<dbReference type="CDD" id="cd15514">
    <property type="entry name" value="PHD6_KMT2C_like"/>
    <property type="match status" value="1"/>
</dbReference>
<dbReference type="GO" id="GO:0008270">
    <property type="term" value="F:zinc ion binding"/>
    <property type="evidence" value="ECO:0007669"/>
    <property type="project" value="UniProtKB-KW"/>
</dbReference>
<evidence type="ECO:0000256" key="24">
    <source>
        <dbReference type="ARBA" id="ARBA00072631"/>
    </source>
</evidence>
<feature type="compositionally biased region" description="Polar residues" evidence="26">
    <location>
        <begin position="1886"/>
        <end position="1897"/>
    </location>
</feature>
<feature type="compositionally biased region" description="Pro residues" evidence="26">
    <location>
        <begin position="3989"/>
        <end position="4000"/>
    </location>
</feature>
<feature type="region of interest" description="Disordered" evidence="26">
    <location>
        <begin position="2774"/>
        <end position="2945"/>
    </location>
</feature>
<feature type="compositionally biased region" description="Pro residues" evidence="26">
    <location>
        <begin position="4247"/>
        <end position="4260"/>
    </location>
</feature>
<evidence type="ECO:0000256" key="5">
    <source>
        <dbReference type="ARBA" id="ARBA00022679"/>
    </source>
</evidence>
<keyword evidence="5" id="KW-0808">Transferase</keyword>
<dbReference type="FunFam" id="3.30.40.10:FF:000407">
    <property type="entry name" value="Histone-lysine N-methyltransferase MLL3"/>
    <property type="match status" value="1"/>
</dbReference>
<dbReference type="InterPro" id="IPR003616">
    <property type="entry name" value="Post-SET_dom"/>
</dbReference>
<dbReference type="PROSITE" id="PS51542">
    <property type="entry name" value="FYRN"/>
    <property type="match status" value="1"/>
</dbReference>
<keyword evidence="2" id="KW-0488">Methylation</keyword>
<feature type="domain" description="Post-SET" evidence="29">
    <location>
        <begin position="5382"/>
        <end position="5398"/>
    </location>
</feature>
<dbReference type="SMART" id="SM00184">
    <property type="entry name" value="RING"/>
    <property type="match status" value="6"/>
</dbReference>
<feature type="compositionally biased region" description="Low complexity" evidence="26">
    <location>
        <begin position="2900"/>
        <end position="2914"/>
    </location>
</feature>
<dbReference type="SMART" id="SM00541">
    <property type="entry name" value="FYRN"/>
    <property type="match status" value="1"/>
</dbReference>
<dbReference type="GO" id="GO:0016746">
    <property type="term" value="F:acyltransferase activity"/>
    <property type="evidence" value="ECO:0007669"/>
    <property type="project" value="UniProtKB-KW"/>
</dbReference>
<dbReference type="InterPro" id="IPR009071">
    <property type="entry name" value="HMG_box_dom"/>
</dbReference>
<evidence type="ECO:0000256" key="9">
    <source>
        <dbReference type="ARBA" id="ARBA00022771"/>
    </source>
</evidence>
<feature type="compositionally biased region" description="Basic and acidic residues" evidence="26">
    <location>
        <begin position="4159"/>
        <end position="4172"/>
    </location>
</feature>
<feature type="compositionally biased region" description="Polar residues" evidence="26">
    <location>
        <begin position="2505"/>
        <end position="2526"/>
    </location>
</feature>
<feature type="compositionally biased region" description="Polar residues" evidence="26">
    <location>
        <begin position="2359"/>
        <end position="2371"/>
    </location>
</feature>
<feature type="compositionally biased region" description="Pro residues" evidence="26">
    <location>
        <begin position="1712"/>
        <end position="1729"/>
    </location>
</feature>
<dbReference type="InterPro" id="IPR003889">
    <property type="entry name" value="FYrich_C"/>
</dbReference>
<feature type="region of interest" description="Disordered" evidence="26">
    <location>
        <begin position="1313"/>
        <end position="1375"/>
    </location>
</feature>
<evidence type="ECO:0000256" key="7">
    <source>
        <dbReference type="ARBA" id="ARBA00022723"/>
    </source>
</evidence>
<sequence length="5398" mass="591596">MSSSSRDTTPTQFDDTEAMSTRATRRDGVSPVPKKKSRKPKSKEGTPETSSSDTVELLPQDTESLEDAPSQAEDIMDVCPDDVNTLHSAGSSRASTPGFAPPAPVERLASEDSNQSGEPMFEHSDKICSLCNLGARSLLGQGDIGRYEPTNNFNPFKKQAALKRRSSGENDSDKPDKSPKPLTWRRNRGPLRSNRERSKSPRRPNPHATTDDGRPCAIVDELSVVGFKEDVDIHDLYEESSHTWAHHCCAAWSEGVIQAEDYSLQFVDKAVFAGMSQKCNYCRRFGATILCRYPKCNKKYHYPCASAGGCFQDIKTLSLLCPEHTDQAVSIAGEEANCVVCDLPGDIVEQLFCTSCGQHYHGTCLDPTVETNPVVRAGWQCPECKICQTCRQPGDDNKMLVCDICDKGYHTFCLKPVMTTIPKNGWKCKNCRVCGDCGSRTPGSGPSSRWHLNYTVCDSCYQQRNKGLSCPMCGKAYRQFTQKAMVMCTGCKKHVHSDCDETIDEAVIKKQQTDGIENSDYSCPVCKNGNPMMPMDVEESSNLSSIHSGVIEELDMKEDVEENTLKPDGDSSSVHDDTGQEDILQTSQDSLPVDESSMNMDVDQEKVCLAEGEKSEDGSSPLLPPGPGKGKPMGMGLLKRPSGRPRGSKGKSIGKKNQKRSAAVVAPVERTKRSARTKAPPRTSFSTNTDIAAVVAAIEKAGPPDKVKDEDHLSTVIISRFDDSFVLEQDMCYACGSFGKDEEGELIICSQCGQCYHPYCVSIKLNKVVIKKGWRCLDCTVCEGCGKPHDESKLLLCDDCDISYHIYCLDPPLDTVPKGNWKCKWCANCTMCGSTSPGVGCSWQNHYTKCGPCHSHTICPACRRVYKDEDLIIQCTHCDRWLHALCDGLKNEEEAEIASDMGYQCLYCRSITGHPGPLPPPPPSPEPIPESPPPVPREPEIIRKHIIVDGVVLTESGMGQIRSITVKPPIRRRQKLTPDARKNPQIPTLMGVAPVERVPSIDGSEPPVKDIDDEFKFKESDGEVSPTKKGEFPISEGMVVKAKQKRRTHIGLGIGGFKVKPRYRAGLLGKALPLKPGQATALPIQPTIPEEGEMIEGEIRLPEGQFSPNDPLKKPVRKRRPKRRSQLEDNYPSYLQEAFFGKSTLDNTKSTEDMIASEELEASTGGSQSDKEDSFKQALSSIVKQVAAEKAAERERKKKEEEEAHNLDDGDLKDILPLPGDLELPHDDELMKMIEDEDLQSGEPLDAPTNSQQHREGDSSTDNLDQMLNPTLDLGKNVDMILNEGLANIDTKTMEDLFKGVLTHDSVLSTSPGLGPGSFPLPPVLDTDQQQAPHDSLNLPPHTTPPQAPPLGVLSRQGSFEPGSATPPNGGPLPAMHQSLSEGDMGRIQHPTTLPSFSNMPPPSPYGEVGTSGQFSPGFASPRVGVSEAPWPTTQGTGDDTETEHISYNKRNIMKWEKDEPLGDKATISPVLYANVNHPELKTQYPDWSERSKHIAKIWRKATPDSRAPFLAKARENRASFRLTRAQKLDGGSRRRTKKEPAASTIGATSQGVSVPPPPPPPVGPPRMPPLGLMHGDVGMTPEQLSMAEQKALKEQEQERQWKQLQQMRSQILQERRKEMVVRKDGDPQSTLPNEHQSPQHSQPNTPDGKPGTPLYQSPHRGSQPGTPQPGTPQIPGSPMIPPPPMLPTPRPSDDEKQKQRAVPRHQDPFTQIPPRPSSGPSQPYPLPGPRMADPFSHMLPHNKRPHDSRTPPAAGLTGEAPPHQPPRASSAGSAGVSMQDIRPGTPSNQSPRPGSSDPFSLQRSVSLQEGVQHSPGAHPGHIHPEHPFSTSPRGAGAEYAQSPGTPKTPMDPYGSPVPGNQRPRHPLDPSQQELVRQKYMEQGMNPETSSPLNINDPNLAKTDVEKQHLRELLAKQSLQRQNKKKLEEHERLLRDQPQPGMPPRHWVGERGPSPMFMEGGDVPARPPPGYPGHPVPPPGHRGPPPAQFSPRAHPGEFGPDLRPRGPPGEFGPEFRPRGPPGEFRPEFRPRGPPGEYGAHMVRGERWPEGQMGRPPHPGQMRPEIDPFRQHGPYGELGMRPRFPGEPWHGGRVPFSQHGSFSTGGPPAPVMRHPGQSMADIKSQQSMTAAERQRTPYLHMFTERLRQNQHRMPRPGGPAGSDGNPLDPYDHLVRHQSPHGPHGQSGFPGPYRMPTPPGMTPREGSTESQPGTPQAQPSPHQQPPHSQANEVPPSGGAPRPEGGRKPDEGLEDLLAADGTFNLLEFADPEIQKTLVEDHDKSMFDEHLGLMGEEEQGSQGYPPKASTPKHGIPRPGLSKTGMPKVGAPKAGVSKPGTPTPGTTKPSTPKPTGTTADRTPKQATSAPGTPKQGTSRPATPKSSSSKPGTPKSDSPIPMQTEPPAKEPVSSGHAQSEQDLTEKSVSSPALSNTSTSSRRTSQDSDFQSKFLEFSKKKNADGTPVKLETIPSADVNQPIDSNTEDSNNDGQVKNEPTTPDRKKEATKMVTRSKSPKNISRASTPKNSQDETVPDVSKEETDETTKVEKVDQFDGAGDDKTEENAPSDTKNQSNEDTGQTNEPSEETCLPITDTSQITVEDPSGLGMGSNVILDPRLEDVPPECPTAPPPGNTPEATIAAPSEVKPTGPVSEKSIEKPADKLPQIPVPTALPAVTLPASQVGELPKVHSPAQTEQNTALSHHAQAPFQPVVSMGGMRLSSATTLSQQPSAVSSQLSESQGFVPRSTVQSLTQAAMSMPAQPLAQVALSTAAGYEALPHSEGVTSSEATGPRSTPPMSQLPIYRPPMSTHGGKLPTPPVSSGMPAWPIPHSTSSQRGHTPPSSLGMSSWHTPTSSAVHRVGTPPVSSVQSPQHMSTSGHHVPASMRQSPIAAQHGSPLATDGHHQVSIPSPMSSGVPGMPHAVPIDAHTPPSASELGAVASSAATPPGMPGMGPVVGPRIPRIPSPRGPPMQPGMMPNTPASMAMMSMSQQATRGQRPRHTGPGGPNNTPLEQLTSLSESPMGSPGAGMRAMNPAMFQQQQQRPGMPPTSNWVPGMPPPTAESMIATEHKMPSLTPGREGGHIRVLRHQGQESMQPPGQQWMPGMPPPGMMPPRGVHPGMHPQGMPRGAPFPPGSRPQSMPPRPGMPPRLSMPPFSHPGMAQGNRATMSPTHGPQGTVSMPSPDPNIPRPRMSTSPASSLTRGPSPRPAPSAGTPETPPMSTAEQKEKLALLKDQPLLLEDLLEQERLEQARQAQQQAMLHKQDGSSLLTDADFDKLKVDVMAPDGQIRPQGPPTSSGATPTSVPQTQGSHVATPTMEHPPRMPHPGPIQMPTSREMSPHNFPPGFQRPPGPLPPGVSGGQMSPRVPSPFPASSGVMHPPSHSPAMQSPNLRHPTPPPMPMPPVDGDKQQTQMEHEEWLTNNATRLTMQIKFLEQQLGKQKKSKKQLTAKQRQAKKNGNELSDVDAREIERVNQDISQLNKQLEHFRKQQRAHQQLIQEYRFKQQERYGTQWNNPGSMGPPPSPMMPHSPSTMMPQSPSPMMPQSPSTMMPQSPNPMMPQSSNPMLQSSTPHIVSQSQVSPRIPGSSAPMRMSPSAKQEYDAYMQKRLGMVGGAQGPRGPLPASIIAAFHEEFMQQKMGWPRPGGPPPQGPPPQMMGGSYGMHPNQSDYIDENNPFSENFQERERKHLQQEKQRLQMQQHMDEQRIMQRIEQEGQKQPGEPPIPPQMPFFSNSGPGGPGVPGGPGGDRYRFSPPGSAPPQFSPNSQRFRFPGDPRQPYPGDPRQPYPADARQPYPGDLRQPYPGEPRPQYPGEPRQPYPGEPRQPYPGEPRQPFPGDPRQRQPFPGEQRPPYPGEQRARFPGERFPASRFVHEAAQRFAGDMAQRFRLPGGIGANREGEMYIGGQGPQGPRMPYGMHMTQGYPNHLAPNYPADAKYPPDPDLDEKPIRKSRKRRTKKQAAAASPNTANAQQMAAALGQDGGMPQSPVTSGVHGMPPGPGMMPPGMVPPGRITPQTPTSQQGIIENILQKLGSDDDMDGHKFETHKHEKAESKSKPMSSSEKLEASISAVARGEGEIKSPGAREGRSASHDSGIMQSLVEAVRAEIKQEKSDEKTASYDPSITEEQRVSQNMLLKKLLATPKQNDQNNLPASSGSSGSQTTTPSRRFSEEMEENMKKLTPEQQRQLAMIESMPLIRETEVPAEEWEKKTTEEKQKILELREEYEKRRREFEERQQRIIQQQPVKVKKKKKKKVQPPPIPATLPPPATNTPSPADGGPDAKKLKTTDTLDDIIGAVASGEIIPSSPTWEHSSPSSMQELQDLQPEPDGPEPAPDAETVIQAIMTRLKEYPLKVELREPAVHTTQNPYPLTGSGKFTEPTTLRGQYGNARIDHIPDFYHHQPFGPEPLLPPGIIQRGLFGDMNGARRRFLMDGTSSPAPGPESEHQRGVIGEGSSGPLSLRQGLLPDMRQPVCYPSPPLIGPRPASAARSVNSPDTIISSSSPECEFKGEKVKFPGLQVIKQEGEEPDTRPISPLVPIIAPIPIKAEPIIKEENEKELSLEKEIKKEKPDAGYEDFIKEKENIGALVTDGLKSKVSALSSTLSKPLQDAGNQVSVTLTVSEHAAKDIGNVISALADLLKISVPPQYQISRSPSPELFKTGFVKHKEEAINIQSLIKSKPKFCRHCDVLCIAGGGIKKKVSEFPFLSKEDQENDELTFCSVNCCMQFSVTHRSQNADKQKESGDLVEHRSSDEQEKDRDDDHDSDYRPPKGVTSDISISPVSTSTIPSAVSPLTPGVTLTTVQATPTEPNKVPPLIIKVANRSRRRSSSVDSMMSQSKVVTKKWKGKRYKRWDPSMARYEKQVHPPSKKELHELLNNMGMIMHNDNLPKDTRKCILCLEEGDQPTNGPARILNVGTEQWVHLNCLLWSYEVYETISGALMNVEQAHKHSQSVECAACKRKGATVGCFKMRCTNMYHVGCAQKVNCTFFKDKTILCPLHASKLHADEELPNLSVFRRVYVNRDEAKQVAGACFSILHQEEKKYVCRIGSLVFHSVGQLLPSHIQSKRFHTKYYIYPVGFHVTRFYWSFRVLYKRCCYVCKIDDNDGKPEFSIRVIEKGHQDYTVRDSTPKGVWLKLLEPLEKLRKQADLVKLFPNYTSGEEMFGLNEPSILRVIESLPGMDLLKNYHFRYGRNLTVDIPLTINPSGCARSEPKLRTHFKRPYLQSAGTSRSLTTNVTQVTAGDINSPYMKQFVHSKSAQYRKLKTEWRQNVYFGRSRIQGLGLFAARDIEKHTMVIEYIGEQIRNEIAEKREKFYEEQNRGVYMFRMDSDTVNDATMAGGPARYVNHSCNPNCVAEVVPFEKESKIIIIACRKISRGEELSYDYKFDYEDASKKVACLCEAPNCRKWMN</sequence>
<feature type="compositionally biased region" description="Basic and acidic residues" evidence="26">
    <location>
        <begin position="166"/>
        <end position="179"/>
    </location>
</feature>
<dbReference type="CDD" id="cd15666">
    <property type="entry name" value="ePHD2_KMT2C_like"/>
    <property type="match status" value="1"/>
</dbReference>
<feature type="region of interest" description="Disordered" evidence="26">
    <location>
        <begin position="1"/>
        <end position="121"/>
    </location>
</feature>
<dbReference type="SMART" id="SM00317">
    <property type="entry name" value="SET"/>
    <property type="match status" value="1"/>
</dbReference>
<dbReference type="CDD" id="cd15665">
    <property type="entry name" value="ePHD1_KMT2C_like"/>
    <property type="match status" value="1"/>
</dbReference>
<keyword evidence="19" id="KW-0539">Nucleus</keyword>
<dbReference type="PROSITE" id="PS50280">
    <property type="entry name" value="SET"/>
    <property type="match status" value="1"/>
</dbReference>
<feature type="compositionally biased region" description="Polar residues" evidence="26">
    <location>
        <begin position="3000"/>
        <end position="3015"/>
    </location>
</feature>
<evidence type="ECO:0000256" key="17">
    <source>
        <dbReference type="ARBA" id="ARBA00023159"/>
    </source>
</evidence>
<feature type="compositionally biased region" description="Pro residues" evidence="26">
    <location>
        <begin position="1555"/>
        <end position="1569"/>
    </location>
</feature>
<dbReference type="Pfam" id="PF05964">
    <property type="entry name" value="FYRN"/>
    <property type="match status" value="1"/>
</dbReference>
<feature type="region of interest" description="Disordered" evidence="26">
    <location>
        <begin position="4025"/>
        <end position="4205"/>
    </location>
</feature>
<keyword evidence="3" id="KW-0597">Phosphoprotein</keyword>
<feature type="compositionally biased region" description="Polar residues" evidence="26">
    <location>
        <begin position="1"/>
        <end position="22"/>
    </location>
</feature>
<feature type="region of interest" description="Disordered" evidence="26">
    <location>
        <begin position="1525"/>
        <end position="2255"/>
    </location>
</feature>
<dbReference type="GO" id="GO:0003713">
    <property type="term" value="F:transcription coactivator activity"/>
    <property type="evidence" value="ECO:0007669"/>
    <property type="project" value="TreeGrafter"/>
</dbReference>
<feature type="compositionally biased region" description="Pro residues" evidence="26">
    <location>
        <begin position="3512"/>
        <end position="3521"/>
    </location>
</feature>
<dbReference type="Gene3D" id="1.10.30.10">
    <property type="entry name" value="High mobility group box domain"/>
    <property type="match status" value="1"/>
</dbReference>
<evidence type="ECO:0000256" key="4">
    <source>
        <dbReference type="ARBA" id="ARBA00022603"/>
    </source>
</evidence>
<keyword evidence="8" id="KW-0677">Repeat</keyword>
<dbReference type="GO" id="GO:0032259">
    <property type="term" value="P:methylation"/>
    <property type="evidence" value="ECO:0007669"/>
    <property type="project" value="UniProtKB-KW"/>
</dbReference>
<feature type="compositionally biased region" description="Pro residues" evidence="26">
    <location>
        <begin position="3388"/>
        <end position="3397"/>
    </location>
</feature>
<dbReference type="InterPro" id="IPR013083">
    <property type="entry name" value="Znf_RING/FYVE/PHD"/>
</dbReference>
<feature type="compositionally biased region" description="Polar residues" evidence="26">
    <location>
        <begin position="2559"/>
        <end position="2577"/>
    </location>
</feature>
<dbReference type="FunFam" id="3.30.40.10:FF:000080">
    <property type="entry name" value="Histone-lysine N-methyltransferase 2C"/>
    <property type="match status" value="1"/>
</dbReference>
<comment type="subunit">
    <text evidence="23">Component of the MLL3 complex (also named ASCOM complex), at least composed of catalytic subunit KMT2C/MLL3, ASH2L, RBBP5, WDR5, NCOA6, DPY30, KDM6A, PAXIP1/PTIP, PAGR1 and alpha- and beta-tubulin. Forms a core complex with the evolutionary conserved subcomplex WRAD composed of WDR5, RBBP5, ASH2L/ASH2 and DPY30 subunits; WRAD differentially stimulates the methyltransferase activity. Interacts (via WIN motif) with WDR5.</text>
</comment>
<feature type="region of interest" description="Disordered" evidence="26">
    <location>
        <begin position="2953"/>
        <end position="2972"/>
    </location>
</feature>
<dbReference type="InterPro" id="IPR036910">
    <property type="entry name" value="HMG_box_dom_sf"/>
</dbReference>
<gene>
    <name evidence="31" type="ORF">OFUS_LOCUS784</name>
</gene>
<feature type="region of interest" description="Disordered" evidence="26">
    <location>
        <begin position="4475"/>
        <end position="4495"/>
    </location>
</feature>
<evidence type="ECO:0000259" key="30">
    <source>
        <dbReference type="PROSITE" id="PS51805"/>
    </source>
</evidence>
<dbReference type="PANTHER" id="PTHR45888:SF6">
    <property type="entry name" value="HL01030P-RELATED"/>
    <property type="match status" value="1"/>
</dbReference>
<feature type="compositionally biased region" description="Low complexity" evidence="26">
    <location>
        <begin position="2372"/>
        <end position="2393"/>
    </location>
</feature>
<feature type="compositionally biased region" description="Gly residues" evidence="26">
    <location>
        <begin position="3728"/>
        <end position="3740"/>
    </location>
</feature>
<feature type="compositionally biased region" description="Pro residues" evidence="26">
    <location>
        <begin position="3123"/>
        <end position="3145"/>
    </location>
</feature>
<keyword evidence="10" id="KW-0862">Zinc</keyword>
<feature type="compositionally biased region" description="Basic and acidic residues" evidence="26">
    <location>
        <begin position="4189"/>
        <end position="4205"/>
    </location>
</feature>
<feature type="compositionally biased region" description="Basic and acidic residues" evidence="26">
    <location>
        <begin position="4066"/>
        <end position="4082"/>
    </location>
</feature>
<evidence type="ECO:0000256" key="14">
    <source>
        <dbReference type="ARBA" id="ARBA00023054"/>
    </source>
</evidence>
<protein>
    <recommendedName>
        <fullName evidence="24">Histone-lysine N-methyltransferase 2C</fullName>
    </recommendedName>
</protein>
<evidence type="ECO:0000256" key="20">
    <source>
        <dbReference type="ARBA" id="ARBA00023288"/>
    </source>
</evidence>
<keyword evidence="12" id="KW-0007">Acetylation</keyword>
<feature type="compositionally biased region" description="Low complexity" evidence="26">
    <location>
        <begin position="3952"/>
        <end position="3965"/>
    </location>
</feature>
<evidence type="ECO:0000256" key="6">
    <source>
        <dbReference type="ARBA" id="ARBA00022691"/>
    </source>
</evidence>
<keyword evidence="18" id="KW-0804">Transcription</keyword>
<feature type="compositionally biased region" description="Pro residues" evidence="26">
    <location>
        <begin position="3637"/>
        <end position="3648"/>
    </location>
</feature>
<keyword evidence="16" id="KW-0564">Palmitate</keyword>
<feature type="region of interest" description="Disordered" evidence="26">
    <location>
        <begin position="3883"/>
        <end position="4012"/>
    </location>
</feature>
<feature type="compositionally biased region" description="Pro residues" evidence="26">
    <location>
        <begin position="3768"/>
        <end position="3779"/>
    </location>
</feature>
<evidence type="ECO:0000256" key="13">
    <source>
        <dbReference type="ARBA" id="ARBA00023015"/>
    </source>
</evidence>
<dbReference type="CDD" id="cd15513">
    <property type="entry name" value="PHD5_KMT2C_like"/>
    <property type="match status" value="1"/>
</dbReference>
<feature type="region of interest" description="Disordered" evidence="26">
    <location>
        <begin position="3507"/>
        <end position="3546"/>
    </location>
</feature>
<feature type="compositionally biased region" description="Polar residues" evidence="26">
    <location>
        <begin position="3288"/>
        <end position="3307"/>
    </location>
</feature>
<keyword evidence="13" id="KW-0805">Transcription regulation</keyword>
<comment type="subcellular location">
    <subcellularLocation>
        <location evidence="1">Nucleus</location>
    </subcellularLocation>
</comment>
<evidence type="ECO:0000256" key="15">
    <source>
        <dbReference type="ARBA" id="ARBA00023125"/>
    </source>
</evidence>
<feature type="region of interest" description="Disordered" evidence="26">
    <location>
        <begin position="916"/>
        <end position="938"/>
    </location>
</feature>
<dbReference type="Pfam" id="PF00628">
    <property type="entry name" value="PHD"/>
    <property type="match status" value="4"/>
</dbReference>
<evidence type="ECO:0000256" key="12">
    <source>
        <dbReference type="ARBA" id="ARBA00022990"/>
    </source>
</evidence>
<feature type="domain" description="PHD-type" evidence="30">
    <location>
        <begin position="220"/>
        <end position="325"/>
    </location>
</feature>
<evidence type="ECO:0000256" key="19">
    <source>
        <dbReference type="ARBA" id="ARBA00023242"/>
    </source>
</evidence>
<feature type="domain" description="PHD-type" evidence="30">
    <location>
        <begin position="4881"/>
        <end position="4989"/>
    </location>
</feature>
<dbReference type="PROSITE" id="PS51543">
    <property type="entry name" value="FYRC"/>
    <property type="match status" value="1"/>
</dbReference>
<feature type="compositionally biased region" description="Pro residues" evidence="26">
    <location>
        <begin position="2617"/>
        <end position="2627"/>
    </location>
</feature>
<evidence type="ECO:0000313" key="32">
    <source>
        <dbReference type="Proteomes" id="UP000749559"/>
    </source>
</evidence>
<dbReference type="SUPFAM" id="SSF47095">
    <property type="entry name" value="HMG-box"/>
    <property type="match status" value="1"/>
</dbReference>
<dbReference type="Pfam" id="PF13832">
    <property type="entry name" value="zf-HC5HC2H_2"/>
    <property type="match status" value="1"/>
</dbReference>
<feature type="region of interest" description="Disordered" evidence="26">
    <location>
        <begin position="1100"/>
        <end position="1228"/>
    </location>
</feature>
<dbReference type="InterPro" id="IPR001841">
    <property type="entry name" value="Znf_RING"/>
</dbReference>
<dbReference type="SMART" id="SM00542">
    <property type="entry name" value="FYRC"/>
    <property type="match status" value="1"/>
</dbReference>
<dbReference type="Gene3D" id="3.30.40.10">
    <property type="entry name" value="Zinc/RING finger domain, C3HC4 (zinc finger)"/>
    <property type="match status" value="8"/>
</dbReference>
<feature type="domain" description="PHD-type" evidence="27">
    <location>
        <begin position="729"/>
        <end position="782"/>
    </location>
</feature>
<keyword evidence="17" id="KW-0010">Activator</keyword>
<feature type="compositionally biased region" description="Basic and acidic residues" evidence="26">
    <location>
        <begin position="4219"/>
        <end position="4228"/>
    </location>
</feature>
<dbReference type="EMBL" id="CAIIXF020000001">
    <property type="protein sequence ID" value="CAH1773143.1"/>
    <property type="molecule type" value="Genomic_DNA"/>
</dbReference>
<feature type="region of interest" description="Disordered" evidence="26">
    <location>
        <begin position="4423"/>
        <end position="4446"/>
    </location>
</feature>
<feature type="compositionally biased region" description="Basic and acidic residues" evidence="26">
    <location>
        <begin position="1903"/>
        <end position="1914"/>
    </location>
</feature>
<proteinExistence type="predicted"/>
<evidence type="ECO:0000256" key="16">
    <source>
        <dbReference type="ARBA" id="ARBA00023139"/>
    </source>
</evidence>
<feature type="compositionally biased region" description="Pro residues" evidence="26">
    <location>
        <begin position="916"/>
        <end position="936"/>
    </location>
</feature>
<evidence type="ECO:0000259" key="28">
    <source>
        <dbReference type="PROSITE" id="PS50280"/>
    </source>
</evidence>
<comment type="function">
    <text evidence="22">Histone methyltransferase that catalyzes methyl group transfer from S-adenosyl-L-methionine to the epsilon-amino group of 'Lys-4' of histone H3 (H3K4). Part of chromatin remodeling machinery predominantly forms H3K4me1 methylation marks at active chromatin sites where transcription and DNA repair take place. Likely plays a redundant role with KMT2D in enriching H3K4me1 mark on primed and active enhancer elements.</text>
</comment>
<feature type="compositionally biased region" description="Polar residues" evidence="26">
    <location>
        <begin position="3158"/>
        <end position="3174"/>
    </location>
</feature>
<feature type="compositionally biased region" description="Polar residues" evidence="26">
    <location>
        <begin position="1786"/>
        <end position="1812"/>
    </location>
</feature>
<feature type="compositionally biased region" description="Basic residues" evidence="26">
    <location>
        <begin position="4237"/>
        <end position="4246"/>
    </location>
</feature>
<feature type="domain" description="PHD-type" evidence="27">
    <location>
        <begin position="779"/>
        <end position="829"/>
    </location>
</feature>
<feature type="domain" description="PHD-type" evidence="27">
    <location>
        <begin position="467"/>
        <end position="529"/>
    </location>
</feature>
<feature type="region of interest" description="Disordered" evidence="26">
    <location>
        <begin position="3277"/>
        <end position="3408"/>
    </location>
</feature>
<dbReference type="Pfam" id="PF05965">
    <property type="entry name" value="FYRC"/>
    <property type="match status" value="1"/>
</dbReference>
<feature type="region of interest" description="Disordered" evidence="26">
    <location>
        <begin position="1240"/>
        <end position="1264"/>
    </location>
</feature>
<feature type="compositionally biased region" description="Pro residues" evidence="26">
    <location>
        <begin position="2955"/>
        <end position="2966"/>
    </location>
</feature>
<feature type="compositionally biased region" description="Basic and acidic residues" evidence="26">
    <location>
        <begin position="2276"/>
        <end position="2287"/>
    </location>
</feature>
<feature type="compositionally biased region" description="Pro residues" evidence="26">
    <location>
        <begin position="1679"/>
        <end position="1691"/>
    </location>
</feature>
<dbReference type="FunFam" id="1.10.30.10:FF:000009">
    <property type="entry name" value="Histone-lysine N-methyltransferase"/>
    <property type="match status" value="1"/>
</dbReference>
<feature type="region of interest" description="Disordered" evidence="26">
    <location>
        <begin position="147"/>
        <end position="214"/>
    </location>
</feature>
<feature type="region of interest" description="Disordered" evidence="26">
    <location>
        <begin position="3632"/>
        <end position="3856"/>
    </location>
</feature>
<evidence type="ECO:0000256" key="18">
    <source>
        <dbReference type="ARBA" id="ARBA00023163"/>
    </source>
</evidence>
<evidence type="ECO:0000256" key="8">
    <source>
        <dbReference type="ARBA" id="ARBA00022737"/>
    </source>
</evidence>
<feature type="compositionally biased region" description="Low complexity" evidence="26">
    <location>
        <begin position="2213"/>
        <end position="2228"/>
    </location>
</feature>
<evidence type="ECO:0000256" key="23">
    <source>
        <dbReference type="ARBA" id="ARBA00065668"/>
    </source>
</evidence>
<feature type="compositionally biased region" description="Polar residues" evidence="26">
    <location>
        <begin position="85"/>
        <end position="95"/>
    </location>
</feature>
<keyword evidence="20" id="KW-0449">Lipoprotein</keyword>
<feature type="compositionally biased region" description="Basic and acidic residues" evidence="26">
    <location>
        <begin position="1591"/>
        <end position="1602"/>
    </location>
</feature>
<feature type="compositionally biased region" description="Low complexity" evidence="26">
    <location>
        <begin position="2332"/>
        <end position="2353"/>
    </location>
</feature>
<dbReference type="SMART" id="SM00249">
    <property type="entry name" value="PHD"/>
    <property type="match status" value="8"/>
</dbReference>
<feature type="compositionally biased region" description="Basic and acidic residues" evidence="26">
    <location>
        <begin position="4031"/>
        <end position="4047"/>
    </location>
</feature>
<dbReference type="InterPro" id="IPR019787">
    <property type="entry name" value="Znf_PHD-finger"/>
</dbReference>
<feature type="region of interest" description="Disordered" evidence="26">
    <location>
        <begin position="610"/>
        <end position="685"/>
    </location>
</feature>
<keyword evidence="14" id="KW-0175">Coiled coil</keyword>
<feature type="compositionally biased region" description="Polar residues" evidence="26">
    <location>
        <begin position="3186"/>
        <end position="3196"/>
    </location>
</feature>
<feature type="compositionally biased region" description="Basic and acidic residues" evidence="26">
    <location>
        <begin position="4724"/>
        <end position="4758"/>
    </location>
</feature>
<dbReference type="InterPro" id="IPR047004">
    <property type="entry name" value="KMT2C_PHD2"/>
</dbReference>
<evidence type="ECO:0000256" key="26">
    <source>
        <dbReference type="SAM" id="MobiDB-lite"/>
    </source>
</evidence>
<keyword evidence="21" id="KW-0012">Acyltransferase</keyword>
<feature type="compositionally biased region" description="Basic residues" evidence="26">
    <location>
        <begin position="1114"/>
        <end position="1124"/>
    </location>
</feature>